<evidence type="ECO:0000256" key="3">
    <source>
        <dbReference type="ARBA" id="ARBA00022692"/>
    </source>
</evidence>
<keyword evidence="4 6" id="KW-1133">Transmembrane helix</keyword>
<evidence type="ECO:0000256" key="2">
    <source>
        <dbReference type="ARBA" id="ARBA00022448"/>
    </source>
</evidence>
<comment type="caution">
    <text evidence="7">The sequence shown here is derived from an EMBL/GenBank/DDBJ whole genome shotgun (WGS) entry which is preliminary data.</text>
</comment>
<reference evidence="8" key="1">
    <citation type="submission" date="2017-03" db="EMBL/GenBank/DDBJ databases">
        <title>Genomes of endolithic fungi from Antarctica.</title>
        <authorList>
            <person name="Coleine C."/>
            <person name="Masonjones S."/>
            <person name="Stajich J.E."/>
        </authorList>
    </citation>
    <scope>NUCLEOTIDE SEQUENCE [LARGE SCALE GENOMIC DNA]</scope>
    <source>
        <strain evidence="8">CCFEE 5527</strain>
    </source>
</reference>
<feature type="transmembrane region" description="Helical" evidence="6">
    <location>
        <begin position="490"/>
        <end position="511"/>
    </location>
</feature>
<feature type="transmembrane region" description="Helical" evidence="6">
    <location>
        <begin position="285"/>
        <end position="305"/>
    </location>
</feature>
<keyword evidence="5 6" id="KW-0472">Membrane</keyword>
<feature type="transmembrane region" description="Helical" evidence="6">
    <location>
        <begin position="365"/>
        <end position="387"/>
    </location>
</feature>
<dbReference type="Proteomes" id="UP000192596">
    <property type="component" value="Unassembled WGS sequence"/>
</dbReference>
<dbReference type="FunFam" id="1.20.1250.20:FF:000106">
    <property type="entry name" value="MFS transporter, putative"/>
    <property type="match status" value="1"/>
</dbReference>
<evidence type="ECO:0000256" key="5">
    <source>
        <dbReference type="ARBA" id="ARBA00023136"/>
    </source>
</evidence>
<dbReference type="GO" id="GO:0016020">
    <property type="term" value="C:membrane"/>
    <property type="evidence" value="ECO:0007669"/>
    <property type="project" value="UniProtKB-SubCell"/>
</dbReference>
<gene>
    <name evidence="7" type="ORF">B0A48_06296</name>
</gene>
<evidence type="ECO:0008006" key="9">
    <source>
        <dbReference type="Google" id="ProtNLM"/>
    </source>
</evidence>
<feature type="transmembrane region" description="Helical" evidence="6">
    <location>
        <begin position="251"/>
        <end position="273"/>
    </location>
</feature>
<keyword evidence="3 6" id="KW-0812">Transmembrane</keyword>
<dbReference type="OrthoDB" id="1935484at2759"/>
<name>A0A1V8TAL0_9PEZI</name>
<evidence type="ECO:0000313" key="8">
    <source>
        <dbReference type="Proteomes" id="UP000192596"/>
    </source>
</evidence>
<dbReference type="InParanoid" id="A0A1V8TAL0"/>
<evidence type="ECO:0000256" key="1">
    <source>
        <dbReference type="ARBA" id="ARBA00004141"/>
    </source>
</evidence>
<evidence type="ECO:0000256" key="6">
    <source>
        <dbReference type="SAM" id="Phobius"/>
    </source>
</evidence>
<sequence length="584" mass="65793">MRKFFWLNASVVYTMFPSVSRKNDSLVPRAVFVRAYTEAMAAPMIAQAVEPTIAAYTIDSDKSTRDLKHSLSSSESLASFDEKNPFSDPKIAARWRQVYEDSQYESRSAFDPEFEWTAAEEKKLVRKLDWRVCLFACVAFFALQVDRGNLAQAVSDNFLSDLSLSTNDYNNGNTIFKVVAFLLAEIPSQLISKRLMVAWSIVAASQAALSGRTSFYVCRVLIGALEGGFIPDLVLWLSYFYIGKELPIRLAFFWTALDGTQIITSIMAFGLLHLRGVHGLAGWRWLFLIEGIITFSIGIAAFFSMPASAVATKTRFRPNGWFTDREVKIVVNRVLRDDPTKGDMHNRQAITPKRLYQALADYDMWPIYALGLICFIPISTPATYLTLSLRQLGFSTFETNLLVIPSTALAICNLLLLTWVSERLNERMLIALIQDLWALPCVIALRVWSGANKEPWATYALLTVLLSYPYCHAILVGLSSRNSGSVRTRSISAACYNMMVQLGGVIASQVYRADDKPLYKRGNSVLVAIACLSIALFIFAKLYYVLKNKTRARKWDAMSAEQKQEYLDTTNDQGNKRLDFRFAH</sequence>
<dbReference type="AlphaFoldDB" id="A0A1V8TAL0"/>
<feature type="transmembrane region" description="Helical" evidence="6">
    <location>
        <begin position="399"/>
        <end position="420"/>
    </location>
</feature>
<feature type="transmembrane region" description="Helical" evidence="6">
    <location>
        <begin position="216"/>
        <end position="239"/>
    </location>
</feature>
<organism evidence="7 8">
    <name type="scientific">Cryoendolithus antarcticus</name>
    <dbReference type="NCBI Taxonomy" id="1507870"/>
    <lineage>
        <taxon>Eukaryota</taxon>
        <taxon>Fungi</taxon>
        <taxon>Dikarya</taxon>
        <taxon>Ascomycota</taxon>
        <taxon>Pezizomycotina</taxon>
        <taxon>Dothideomycetes</taxon>
        <taxon>Dothideomycetidae</taxon>
        <taxon>Cladosporiales</taxon>
        <taxon>Cladosporiaceae</taxon>
        <taxon>Cryoendolithus</taxon>
    </lineage>
</organism>
<dbReference type="GO" id="GO:0022857">
    <property type="term" value="F:transmembrane transporter activity"/>
    <property type="evidence" value="ECO:0007669"/>
    <property type="project" value="TreeGrafter"/>
</dbReference>
<dbReference type="FunCoup" id="A0A1V8TAL0">
    <property type="interactions" value="126"/>
</dbReference>
<accession>A0A1V8TAL0</accession>
<proteinExistence type="predicted"/>
<dbReference type="InterPro" id="IPR036259">
    <property type="entry name" value="MFS_trans_sf"/>
</dbReference>
<dbReference type="FunFam" id="1.20.1250.20:FF:000247">
    <property type="entry name" value="MFS general substrate transporter"/>
    <property type="match status" value="1"/>
</dbReference>
<dbReference type="PANTHER" id="PTHR43791">
    <property type="entry name" value="PERMEASE-RELATED"/>
    <property type="match status" value="1"/>
</dbReference>
<evidence type="ECO:0000313" key="7">
    <source>
        <dbReference type="EMBL" id="OQO08426.1"/>
    </source>
</evidence>
<feature type="transmembrane region" description="Helical" evidence="6">
    <location>
        <begin position="456"/>
        <end position="478"/>
    </location>
</feature>
<evidence type="ECO:0000256" key="4">
    <source>
        <dbReference type="ARBA" id="ARBA00022989"/>
    </source>
</evidence>
<dbReference type="EMBL" id="NAJO01000012">
    <property type="protein sequence ID" value="OQO08426.1"/>
    <property type="molecule type" value="Genomic_DNA"/>
</dbReference>
<dbReference type="PANTHER" id="PTHR43791:SF29">
    <property type="entry name" value="MAJOR FACILITATOR SUPERFAMILY (MFS) PROFILE DOMAIN-CONTAINING PROTEIN"/>
    <property type="match status" value="1"/>
</dbReference>
<comment type="subcellular location">
    <subcellularLocation>
        <location evidence="1">Membrane</location>
        <topology evidence="1">Multi-pass membrane protein</topology>
    </subcellularLocation>
</comment>
<feature type="transmembrane region" description="Helical" evidence="6">
    <location>
        <begin position="523"/>
        <end position="544"/>
    </location>
</feature>
<keyword evidence="8" id="KW-1185">Reference proteome</keyword>
<protein>
    <recommendedName>
        <fullName evidence="9">Major facilitator superfamily (MFS) profile domain-containing protein</fullName>
    </recommendedName>
</protein>
<dbReference type="STRING" id="1507870.A0A1V8TAL0"/>
<keyword evidence="2" id="KW-0813">Transport</keyword>
<dbReference type="SUPFAM" id="SSF103473">
    <property type="entry name" value="MFS general substrate transporter"/>
    <property type="match status" value="1"/>
</dbReference>
<dbReference type="Gene3D" id="1.20.1250.20">
    <property type="entry name" value="MFS general substrate transporter like domains"/>
    <property type="match status" value="2"/>
</dbReference>